<name>A0A972FKP3_9FLAO</name>
<proteinExistence type="predicted"/>
<gene>
    <name evidence="4" type="ORF">G6047_07155</name>
</gene>
<keyword evidence="5" id="KW-1185">Reference proteome</keyword>
<feature type="chain" id="PRO_5037799833" evidence="2">
    <location>
        <begin position="18"/>
        <end position="354"/>
    </location>
</feature>
<reference evidence="4" key="1">
    <citation type="submission" date="2020-02" db="EMBL/GenBank/DDBJ databases">
        <title>Flavobacterium sp. genome.</title>
        <authorList>
            <person name="Jung H.S."/>
            <person name="Baek J.H."/>
            <person name="Jeon C.O."/>
        </authorList>
    </citation>
    <scope>NUCLEOTIDE SEQUENCE</scope>
    <source>
        <strain evidence="4">SE-s28</strain>
    </source>
</reference>
<feature type="signal peptide" evidence="2">
    <location>
        <begin position="1"/>
        <end position="17"/>
    </location>
</feature>
<feature type="domain" description="Secretion system C-terminal sorting" evidence="3">
    <location>
        <begin position="292"/>
        <end position="352"/>
    </location>
</feature>
<evidence type="ECO:0000259" key="3">
    <source>
        <dbReference type="Pfam" id="PF18962"/>
    </source>
</evidence>
<dbReference type="Gene3D" id="2.40.360.20">
    <property type="match status" value="1"/>
</dbReference>
<dbReference type="AlphaFoldDB" id="A0A972FKP3"/>
<evidence type="ECO:0000256" key="2">
    <source>
        <dbReference type="SAM" id="SignalP"/>
    </source>
</evidence>
<dbReference type="NCBIfam" id="TIGR04183">
    <property type="entry name" value="Por_Secre_tail"/>
    <property type="match status" value="1"/>
</dbReference>
<organism evidence="4 5">
    <name type="scientific">Flavobacterium silvaticum</name>
    <dbReference type="NCBI Taxonomy" id="1852020"/>
    <lineage>
        <taxon>Bacteria</taxon>
        <taxon>Pseudomonadati</taxon>
        <taxon>Bacteroidota</taxon>
        <taxon>Flavobacteriia</taxon>
        <taxon>Flavobacteriales</taxon>
        <taxon>Flavobacteriaceae</taxon>
        <taxon>Flavobacterium</taxon>
    </lineage>
</organism>
<dbReference type="InterPro" id="IPR026444">
    <property type="entry name" value="Secre_tail"/>
</dbReference>
<accession>A0A972FKP3</accession>
<protein>
    <submittedName>
        <fullName evidence="4">T9SS type A sorting domain-containing protein</fullName>
    </submittedName>
</protein>
<dbReference type="Proteomes" id="UP000712080">
    <property type="component" value="Unassembled WGS sequence"/>
</dbReference>
<dbReference type="RefSeq" id="WP_169526821.1">
    <property type="nucleotide sequence ID" value="NZ_JAAMPU010000103.1"/>
</dbReference>
<keyword evidence="1 2" id="KW-0732">Signal</keyword>
<dbReference type="EMBL" id="JAAMPU010000103">
    <property type="protein sequence ID" value="NMH27804.1"/>
    <property type="molecule type" value="Genomic_DNA"/>
</dbReference>
<comment type="caution">
    <text evidence="4">The sequence shown here is derived from an EMBL/GenBank/DDBJ whole genome shotgun (WGS) entry which is preliminary data.</text>
</comment>
<evidence type="ECO:0000313" key="5">
    <source>
        <dbReference type="Proteomes" id="UP000712080"/>
    </source>
</evidence>
<evidence type="ECO:0000313" key="4">
    <source>
        <dbReference type="EMBL" id="NMH27804.1"/>
    </source>
</evidence>
<dbReference type="Pfam" id="PF18962">
    <property type="entry name" value="Por_Secre_tail"/>
    <property type="match status" value="1"/>
</dbReference>
<sequence length="354" mass="38482">MKKITLFGLLITAFASAQTTYNSTNFATAGESFTVNVAGDFLTADFTQTGANQTWDYSALTAASTDTQTWLDPENTGYKTTWCFLHFYIFNCNSQFSNAFNLANDATEGFDLSAAGVNNITNHYNLTDSVLQSKMLGLSADLNGTPVSFTVDYTDPDDVWHFPMNFGDDYSDDSTLNVDLSALGFPISVNGSNNRHNEVNGWGSLTTPAGTFASVLKVKTTLITDQTITYDGTEIPINTTTVMYSWFDPASGIPVLQATGTEVADVFVPTRVTFTGDVLSAPHFDSFAGISVYPNPTDGKLQLNTEINVKGVEVFDTLGQKVGQSLDVTALRSGVYFVKVYTDNGDFTRKVIRK</sequence>
<evidence type="ECO:0000256" key="1">
    <source>
        <dbReference type="ARBA" id="ARBA00022729"/>
    </source>
</evidence>